<organism evidence="1 2">
    <name type="scientific">Streptomyces albiflavescens</name>
    <dbReference type="NCBI Taxonomy" id="1623582"/>
    <lineage>
        <taxon>Bacteria</taxon>
        <taxon>Bacillati</taxon>
        <taxon>Actinomycetota</taxon>
        <taxon>Actinomycetes</taxon>
        <taxon>Kitasatosporales</taxon>
        <taxon>Streptomycetaceae</taxon>
        <taxon>Streptomyces</taxon>
    </lineage>
</organism>
<comment type="caution">
    <text evidence="1">The sequence shown here is derived from an EMBL/GenBank/DDBJ whole genome shotgun (WGS) entry which is preliminary data.</text>
</comment>
<evidence type="ECO:0000313" key="2">
    <source>
        <dbReference type="Proteomes" id="UP000600365"/>
    </source>
</evidence>
<name>A0A917XS57_9ACTN</name>
<dbReference type="Proteomes" id="UP000600365">
    <property type="component" value="Unassembled WGS sequence"/>
</dbReference>
<dbReference type="EMBL" id="BMMM01000001">
    <property type="protein sequence ID" value="GGN51326.1"/>
    <property type="molecule type" value="Genomic_DNA"/>
</dbReference>
<dbReference type="AlphaFoldDB" id="A0A917XS57"/>
<reference evidence="1 2" key="1">
    <citation type="journal article" date="2014" name="Int. J. Syst. Evol. Microbiol.">
        <title>Complete genome sequence of Corynebacterium casei LMG S-19264T (=DSM 44701T), isolated from a smear-ripened cheese.</title>
        <authorList>
            <consortium name="US DOE Joint Genome Institute (JGI-PGF)"/>
            <person name="Walter F."/>
            <person name="Albersmeier A."/>
            <person name="Kalinowski J."/>
            <person name="Ruckert C."/>
        </authorList>
    </citation>
    <scope>NUCLEOTIDE SEQUENCE [LARGE SCALE GENOMIC DNA]</scope>
    <source>
        <strain evidence="1 2">CGMCC 4.7111</strain>
    </source>
</reference>
<gene>
    <name evidence="1" type="ORF">GCM10011579_007040</name>
</gene>
<accession>A0A917XS57</accession>
<protein>
    <submittedName>
        <fullName evidence="1">Uncharacterized protein</fullName>
    </submittedName>
</protein>
<evidence type="ECO:0000313" key="1">
    <source>
        <dbReference type="EMBL" id="GGN51326.1"/>
    </source>
</evidence>
<sequence>MWPWPEWKAKATATVGRSEPDMLVVLPEKGIAGVWLPGLAPESPLCVGGGRRVPPYGIVRGERPCHPIPGSAATCPELPACCRRSLYRPAARITLGTWF</sequence>
<proteinExistence type="predicted"/>
<keyword evidence="2" id="KW-1185">Reference proteome</keyword>